<dbReference type="EMBL" id="BGZK01000445">
    <property type="protein sequence ID" value="GBP43970.1"/>
    <property type="molecule type" value="Genomic_DNA"/>
</dbReference>
<gene>
    <name evidence="2" type="ORF">EVAR_27138_1</name>
</gene>
<feature type="region of interest" description="Disordered" evidence="1">
    <location>
        <begin position="1"/>
        <end position="21"/>
    </location>
</feature>
<name>A0A4C1VZE7_EUMVA</name>
<feature type="compositionally biased region" description="Low complexity" evidence="1">
    <location>
        <begin position="33"/>
        <end position="47"/>
    </location>
</feature>
<dbReference type="AlphaFoldDB" id="A0A4C1VZE7"/>
<keyword evidence="3" id="KW-1185">Reference proteome</keyword>
<feature type="compositionally biased region" description="Basic residues" evidence="1">
    <location>
        <begin position="120"/>
        <end position="135"/>
    </location>
</feature>
<reference evidence="2 3" key="1">
    <citation type="journal article" date="2019" name="Commun. Biol.">
        <title>The bagworm genome reveals a unique fibroin gene that provides high tensile strength.</title>
        <authorList>
            <person name="Kono N."/>
            <person name="Nakamura H."/>
            <person name="Ohtoshi R."/>
            <person name="Tomita M."/>
            <person name="Numata K."/>
            <person name="Arakawa K."/>
        </authorList>
    </citation>
    <scope>NUCLEOTIDE SEQUENCE [LARGE SCALE GENOMIC DNA]</scope>
</reference>
<evidence type="ECO:0000313" key="3">
    <source>
        <dbReference type="Proteomes" id="UP000299102"/>
    </source>
</evidence>
<feature type="region of interest" description="Disordered" evidence="1">
    <location>
        <begin position="33"/>
        <end position="53"/>
    </location>
</feature>
<organism evidence="2 3">
    <name type="scientific">Eumeta variegata</name>
    <name type="common">Bagworm moth</name>
    <name type="synonym">Eumeta japonica</name>
    <dbReference type="NCBI Taxonomy" id="151549"/>
    <lineage>
        <taxon>Eukaryota</taxon>
        <taxon>Metazoa</taxon>
        <taxon>Ecdysozoa</taxon>
        <taxon>Arthropoda</taxon>
        <taxon>Hexapoda</taxon>
        <taxon>Insecta</taxon>
        <taxon>Pterygota</taxon>
        <taxon>Neoptera</taxon>
        <taxon>Endopterygota</taxon>
        <taxon>Lepidoptera</taxon>
        <taxon>Glossata</taxon>
        <taxon>Ditrysia</taxon>
        <taxon>Tineoidea</taxon>
        <taxon>Psychidae</taxon>
        <taxon>Oiketicinae</taxon>
        <taxon>Eumeta</taxon>
    </lineage>
</organism>
<feature type="region of interest" description="Disordered" evidence="1">
    <location>
        <begin position="115"/>
        <end position="168"/>
    </location>
</feature>
<protein>
    <submittedName>
        <fullName evidence="2">Uncharacterized protein</fullName>
    </submittedName>
</protein>
<evidence type="ECO:0000313" key="2">
    <source>
        <dbReference type="EMBL" id="GBP43970.1"/>
    </source>
</evidence>
<evidence type="ECO:0000256" key="1">
    <source>
        <dbReference type="SAM" id="MobiDB-lite"/>
    </source>
</evidence>
<dbReference type="Proteomes" id="UP000299102">
    <property type="component" value="Unassembled WGS sequence"/>
</dbReference>
<comment type="caution">
    <text evidence="2">The sequence shown here is derived from an EMBL/GenBank/DDBJ whole genome shotgun (WGS) entry which is preliminary data.</text>
</comment>
<accession>A0A4C1VZE7</accession>
<sequence>MRMRTRIRSATSGDGTVPGGIFRRDLGRLISSASSSPPSFAQPSANNNDRKRKAPIHRNFIVIISNTENDAISAKTRRHEVSKKNREISRAEDLVLSVFIICEFLPFSTDFQSPIIGSSTRHRRRRQWAGHRGGTRPRPSIGGARARSRTRQHSRSGSSTKASAKRARVTRSFLSPLYILTGG</sequence>
<proteinExistence type="predicted"/>